<evidence type="ECO:0000313" key="9">
    <source>
        <dbReference type="Proteomes" id="UP000198656"/>
    </source>
</evidence>
<feature type="transmembrane region" description="Helical" evidence="7">
    <location>
        <begin position="143"/>
        <end position="165"/>
    </location>
</feature>
<reference evidence="9" key="1">
    <citation type="submission" date="2016-10" db="EMBL/GenBank/DDBJ databases">
        <authorList>
            <person name="Varghese N."/>
            <person name="Submissions S."/>
        </authorList>
    </citation>
    <scope>NUCLEOTIDE SEQUENCE [LARGE SCALE GENOMIC DNA]</scope>
    <source>
        <strain evidence="9">DSM 8344</strain>
    </source>
</reference>
<feature type="transmembrane region" description="Helical" evidence="7">
    <location>
        <begin position="12"/>
        <end position="29"/>
    </location>
</feature>
<feature type="transmembrane region" description="Helical" evidence="7">
    <location>
        <begin position="204"/>
        <end position="224"/>
    </location>
</feature>
<dbReference type="RefSeq" id="WP_092331295.1">
    <property type="nucleotide sequence ID" value="NZ_FNCP01000005.1"/>
</dbReference>
<dbReference type="PANTHER" id="PTHR30106">
    <property type="entry name" value="INNER MEMBRANE PROTEIN YEIH-RELATED"/>
    <property type="match status" value="1"/>
</dbReference>
<keyword evidence="5 7" id="KW-1133">Transmembrane helix</keyword>
<dbReference type="InterPro" id="IPR018383">
    <property type="entry name" value="UPF0324_pro"/>
</dbReference>
<dbReference type="STRING" id="1121419.SAMN05443529_105113"/>
<gene>
    <name evidence="8" type="ORF">SAMN05443529_105113</name>
</gene>
<dbReference type="AlphaFoldDB" id="A0A1G7WDK5"/>
<protein>
    <submittedName>
        <fullName evidence="8">Conserved hypothetical integral membrane protein</fullName>
    </submittedName>
</protein>
<evidence type="ECO:0000256" key="4">
    <source>
        <dbReference type="ARBA" id="ARBA00022692"/>
    </source>
</evidence>
<evidence type="ECO:0000256" key="2">
    <source>
        <dbReference type="ARBA" id="ARBA00007977"/>
    </source>
</evidence>
<dbReference type="OrthoDB" id="9811391at2"/>
<dbReference type="PANTHER" id="PTHR30106:SF2">
    <property type="entry name" value="UPF0324 INNER MEMBRANE PROTEIN YEIH"/>
    <property type="match status" value="1"/>
</dbReference>
<keyword evidence="4 7" id="KW-0812">Transmembrane</keyword>
<dbReference type="Pfam" id="PF03601">
    <property type="entry name" value="Cons_hypoth698"/>
    <property type="match status" value="1"/>
</dbReference>
<accession>A0A1G7WDK5</accession>
<dbReference type="Proteomes" id="UP000198656">
    <property type="component" value="Unassembled WGS sequence"/>
</dbReference>
<comment type="similarity">
    <text evidence="2">Belongs to the UPF0324 family.</text>
</comment>
<evidence type="ECO:0000256" key="7">
    <source>
        <dbReference type="SAM" id="Phobius"/>
    </source>
</evidence>
<feature type="transmembrane region" description="Helical" evidence="7">
    <location>
        <begin position="171"/>
        <end position="192"/>
    </location>
</feature>
<feature type="transmembrane region" description="Helical" evidence="7">
    <location>
        <begin position="319"/>
        <end position="337"/>
    </location>
</feature>
<evidence type="ECO:0000256" key="6">
    <source>
        <dbReference type="ARBA" id="ARBA00023136"/>
    </source>
</evidence>
<evidence type="ECO:0000256" key="5">
    <source>
        <dbReference type="ARBA" id="ARBA00022989"/>
    </source>
</evidence>
<comment type="subcellular location">
    <subcellularLocation>
        <location evidence="1">Cell membrane</location>
        <topology evidence="1">Multi-pass membrane protein</topology>
    </subcellularLocation>
</comment>
<feature type="transmembrane region" description="Helical" evidence="7">
    <location>
        <begin position="110"/>
        <end position="131"/>
    </location>
</feature>
<dbReference type="EMBL" id="FNCP01000005">
    <property type="protein sequence ID" value="SDG70033.1"/>
    <property type="molecule type" value="Genomic_DNA"/>
</dbReference>
<proteinExistence type="inferred from homology"/>
<keyword evidence="9" id="KW-1185">Reference proteome</keyword>
<keyword evidence="3" id="KW-1003">Cell membrane</keyword>
<evidence type="ECO:0000256" key="1">
    <source>
        <dbReference type="ARBA" id="ARBA00004651"/>
    </source>
</evidence>
<evidence type="ECO:0000256" key="3">
    <source>
        <dbReference type="ARBA" id="ARBA00022475"/>
    </source>
</evidence>
<keyword evidence="6 7" id="KW-0472">Membrane</keyword>
<feature type="transmembrane region" description="Helical" evidence="7">
    <location>
        <begin position="244"/>
        <end position="263"/>
    </location>
</feature>
<dbReference type="GO" id="GO:0005886">
    <property type="term" value="C:plasma membrane"/>
    <property type="evidence" value="ECO:0007669"/>
    <property type="project" value="UniProtKB-SubCell"/>
</dbReference>
<name>A0A1G7WDK5_9FIRM</name>
<sequence>MNESTASKWVKVLPGLLFMFVIALLAMGTKTLGGEWAGLEGWIKTNSKFLGDVLKINHVIIVIIIGMVIRNTIGIPSWAQAGVKTSRIFIKMGVILLGSLYSLAELATLGSTSILLIATFMFSTIIFTMWLGKKYNMHPGSAACLAAGAGVCGVSAIVAVAPAVKARGEDIAYSIATILSFGIVCLFTFPILGHLMGLTPEQFGMWAGTGILNSGQVLAAALAFDPGTADVPSISLKVGEIYNLTRVVFLPLVVLLITILYARMSDDKTVGTAASAGKTFFSKFPLFVLGFIATVTLTSFGAFGSTHPVSPDLKAFRDIYSWFFSIGLTGLGLQISFGEMRKAGGTPLVIGSVAGFLKAALSLVVVLWLF</sequence>
<evidence type="ECO:0000313" key="8">
    <source>
        <dbReference type="EMBL" id="SDG70033.1"/>
    </source>
</evidence>
<organism evidence="8 9">
    <name type="scientific">Desulfosporosinus hippei DSM 8344</name>
    <dbReference type="NCBI Taxonomy" id="1121419"/>
    <lineage>
        <taxon>Bacteria</taxon>
        <taxon>Bacillati</taxon>
        <taxon>Bacillota</taxon>
        <taxon>Clostridia</taxon>
        <taxon>Eubacteriales</taxon>
        <taxon>Desulfitobacteriaceae</taxon>
        <taxon>Desulfosporosinus</taxon>
    </lineage>
</organism>
<feature type="transmembrane region" description="Helical" evidence="7">
    <location>
        <begin position="349"/>
        <end position="369"/>
    </location>
</feature>
<feature type="transmembrane region" description="Helical" evidence="7">
    <location>
        <begin position="284"/>
        <end position="304"/>
    </location>
</feature>